<evidence type="ECO:0000313" key="2">
    <source>
        <dbReference type="EMBL" id="GFO37272.1"/>
    </source>
</evidence>
<gene>
    <name evidence="2" type="ORF">PoB_006377700</name>
</gene>
<evidence type="ECO:0000256" key="1">
    <source>
        <dbReference type="SAM" id="MobiDB-lite"/>
    </source>
</evidence>
<reference evidence="2 3" key="1">
    <citation type="journal article" date="2021" name="Elife">
        <title>Chloroplast acquisition without the gene transfer in kleptoplastic sea slugs, Plakobranchus ocellatus.</title>
        <authorList>
            <person name="Maeda T."/>
            <person name="Takahashi S."/>
            <person name="Yoshida T."/>
            <person name="Shimamura S."/>
            <person name="Takaki Y."/>
            <person name="Nagai Y."/>
            <person name="Toyoda A."/>
            <person name="Suzuki Y."/>
            <person name="Arimoto A."/>
            <person name="Ishii H."/>
            <person name="Satoh N."/>
            <person name="Nishiyama T."/>
            <person name="Hasebe M."/>
            <person name="Maruyama T."/>
            <person name="Minagawa J."/>
            <person name="Obokata J."/>
            <person name="Shigenobu S."/>
        </authorList>
    </citation>
    <scope>NUCLEOTIDE SEQUENCE [LARGE SCALE GENOMIC DNA]</scope>
</reference>
<evidence type="ECO:0000313" key="3">
    <source>
        <dbReference type="Proteomes" id="UP000735302"/>
    </source>
</evidence>
<feature type="region of interest" description="Disordered" evidence="1">
    <location>
        <begin position="150"/>
        <end position="175"/>
    </location>
</feature>
<keyword evidence="3" id="KW-1185">Reference proteome</keyword>
<organism evidence="2 3">
    <name type="scientific">Plakobranchus ocellatus</name>
    <dbReference type="NCBI Taxonomy" id="259542"/>
    <lineage>
        <taxon>Eukaryota</taxon>
        <taxon>Metazoa</taxon>
        <taxon>Spiralia</taxon>
        <taxon>Lophotrochozoa</taxon>
        <taxon>Mollusca</taxon>
        <taxon>Gastropoda</taxon>
        <taxon>Heterobranchia</taxon>
        <taxon>Euthyneura</taxon>
        <taxon>Panpulmonata</taxon>
        <taxon>Sacoglossa</taxon>
        <taxon>Placobranchoidea</taxon>
        <taxon>Plakobranchidae</taxon>
        <taxon>Plakobranchus</taxon>
    </lineage>
</organism>
<name>A0AAV4CZE1_9GAST</name>
<dbReference type="AlphaFoldDB" id="A0AAV4CZE1"/>
<accession>A0AAV4CZE1</accession>
<sequence>MLQSRSFFLTLMTATMVGQQICLLLSALFWQEAIAVTALKDSTSSNYKSSRVSEILSGDFETNIALDNDLNMRSLGPRKRFEPYSGDYGTGMPYSADYGPGMPYSGDYGSVMPYSGDYGSGITYSIDYQSGMPYSGDYLSGMPYRGYDEDGEASKVTSSPVALHDFDDTEKDDETRDSADLIRTCFEGKAFIER</sequence>
<dbReference type="EMBL" id="BLXT01007182">
    <property type="protein sequence ID" value="GFO37272.1"/>
    <property type="molecule type" value="Genomic_DNA"/>
</dbReference>
<protein>
    <submittedName>
        <fullName evidence="2">Uncharacterized protein</fullName>
    </submittedName>
</protein>
<dbReference type="Proteomes" id="UP000735302">
    <property type="component" value="Unassembled WGS sequence"/>
</dbReference>
<comment type="caution">
    <text evidence="2">The sequence shown here is derived from an EMBL/GenBank/DDBJ whole genome shotgun (WGS) entry which is preliminary data.</text>
</comment>
<proteinExistence type="predicted"/>